<dbReference type="AlphaFoldDB" id="A0A318EFA1"/>
<protein>
    <submittedName>
        <fullName evidence="2">Uncharacterized protein</fullName>
    </submittedName>
</protein>
<organism evidence="2 3">
    <name type="scientific">Sinimarinibacterium flocculans</name>
    <dbReference type="NCBI Taxonomy" id="985250"/>
    <lineage>
        <taxon>Bacteria</taxon>
        <taxon>Pseudomonadati</taxon>
        <taxon>Pseudomonadota</taxon>
        <taxon>Gammaproteobacteria</taxon>
        <taxon>Nevskiales</taxon>
        <taxon>Nevskiaceae</taxon>
        <taxon>Sinimarinibacterium</taxon>
    </lineage>
</organism>
<keyword evidence="3" id="KW-1185">Reference proteome</keyword>
<keyword evidence="1" id="KW-0732">Signal</keyword>
<comment type="caution">
    <text evidence="2">The sequence shown here is derived from an EMBL/GenBank/DDBJ whole genome shotgun (WGS) entry which is preliminary data.</text>
</comment>
<evidence type="ECO:0000313" key="2">
    <source>
        <dbReference type="EMBL" id="PXV69455.1"/>
    </source>
</evidence>
<feature type="signal peptide" evidence="1">
    <location>
        <begin position="1"/>
        <end position="18"/>
    </location>
</feature>
<gene>
    <name evidence="2" type="ORF">C8D93_10328</name>
</gene>
<sequence length="127" mass="13657">MTGRLLGLCLLAATAAHADDEATALLEAGYVDSAIAEFEARLGSNPYDAIALNNLAVTRAREDDVFAAFDLLDRAARLAPEHPVIGENRATLRTWIMRRIETADRGSGVVVPEPQAVLPPPPDLWVP</sequence>
<dbReference type="RefSeq" id="WP_110264399.1">
    <property type="nucleotide sequence ID" value="NZ_CAKZQT010000021.1"/>
</dbReference>
<dbReference type="InterPro" id="IPR011990">
    <property type="entry name" value="TPR-like_helical_dom_sf"/>
</dbReference>
<feature type="chain" id="PRO_5016287368" evidence="1">
    <location>
        <begin position="19"/>
        <end position="127"/>
    </location>
</feature>
<proteinExistence type="predicted"/>
<reference evidence="2 3" key="1">
    <citation type="submission" date="2018-04" db="EMBL/GenBank/DDBJ databases">
        <title>Genomic Encyclopedia of Type Strains, Phase IV (KMG-IV): sequencing the most valuable type-strain genomes for metagenomic binning, comparative biology and taxonomic classification.</title>
        <authorList>
            <person name="Goeker M."/>
        </authorList>
    </citation>
    <scope>NUCLEOTIDE SEQUENCE [LARGE SCALE GENOMIC DNA]</scope>
    <source>
        <strain evidence="2 3">DSM 104150</strain>
    </source>
</reference>
<evidence type="ECO:0000256" key="1">
    <source>
        <dbReference type="SAM" id="SignalP"/>
    </source>
</evidence>
<name>A0A318EFA1_9GAMM</name>
<evidence type="ECO:0000313" key="3">
    <source>
        <dbReference type="Proteomes" id="UP000248330"/>
    </source>
</evidence>
<dbReference type="Gene3D" id="1.25.40.10">
    <property type="entry name" value="Tetratricopeptide repeat domain"/>
    <property type="match status" value="1"/>
</dbReference>
<accession>A0A318EFA1</accession>
<dbReference type="SUPFAM" id="SSF48452">
    <property type="entry name" value="TPR-like"/>
    <property type="match status" value="1"/>
</dbReference>
<dbReference type="OrthoDB" id="7064895at2"/>
<dbReference type="EMBL" id="QICN01000003">
    <property type="protein sequence ID" value="PXV69455.1"/>
    <property type="molecule type" value="Genomic_DNA"/>
</dbReference>
<dbReference type="Proteomes" id="UP000248330">
    <property type="component" value="Unassembled WGS sequence"/>
</dbReference>